<evidence type="ECO:0008006" key="5">
    <source>
        <dbReference type="Google" id="ProtNLM"/>
    </source>
</evidence>
<name>A0A177VDA8_9BASI</name>
<evidence type="ECO:0000313" key="4">
    <source>
        <dbReference type="Proteomes" id="UP000836402"/>
    </source>
</evidence>
<organism evidence="2 3">
    <name type="scientific">Tilletia caries</name>
    <name type="common">wheat bunt fungus</name>
    <dbReference type="NCBI Taxonomy" id="13290"/>
    <lineage>
        <taxon>Eukaryota</taxon>
        <taxon>Fungi</taxon>
        <taxon>Dikarya</taxon>
        <taxon>Basidiomycota</taxon>
        <taxon>Ustilaginomycotina</taxon>
        <taxon>Exobasidiomycetes</taxon>
        <taxon>Tilletiales</taxon>
        <taxon>Tilletiaceae</taxon>
        <taxon>Tilletia</taxon>
    </lineage>
</organism>
<protein>
    <recommendedName>
        <fullName evidence="5">F-box domain-containing protein</fullName>
    </recommendedName>
</protein>
<reference evidence="1" key="3">
    <citation type="submission" date="2020-10" db="EMBL/GenBank/DDBJ databases">
        <authorList>
            <person name="Sedaghatjoo S."/>
        </authorList>
    </citation>
    <scope>NUCLEOTIDE SEQUENCE</scope>
    <source>
        <strain evidence="1">AZH3</strain>
    </source>
</reference>
<dbReference type="InterPro" id="IPR036047">
    <property type="entry name" value="F-box-like_dom_sf"/>
</dbReference>
<sequence>MSSTTITTFTPPTSLAATNLPDLPFELIWAILDQCDDYLALHALRRTCKTFRWYIDNNPSFDKFLFRHRPLTNPALTRADLRKIRSLAQTEEEEEYEDNPWLSEDNPYIKVHPILSRIGWHVDEHAMLIDDDDVYIVGSGLKTKSVPHILDECATCPPVFDVPTSIFEVDLELGYYAGYYEPNIFQHDLRRIFTTDHDRLRPVLVRDVISRLIQKSKDLHQRCLEDNARKPITPSTDIKIGSPRVKVLRKGLWLCFDFQCEFAICERHEW</sequence>
<accession>A0A177VDA8</accession>
<proteinExistence type="predicted"/>
<dbReference type="Proteomes" id="UP000836402">
    <property type="component" value="Unassembled WGS sequence"/>
</dbReference>
<dbReference type="SUPFAM" id="SSF81383">
    <property type="entry name" value="F-box domain"/>
    <property type="match status" value="1"/>
</dbReference>
<dbReference type="AlphaFoldDB" id="A0A177VDA8"/>
<evidence type="ECO:0000313" key="3">
    <source>
        <dbReference type="Proteomes" id="UP000077671"/>
    </source>
</evidence>
<dbReference type="EMBL" id="CAJHJG010002055">
    <property type="protein sequence ID" value="CAD6916954.1"/>
    <property type="molecule type" value="Genomic_DNA"/>
</dbReference>
<keyword evidence="4" id="KW-1185">Reference proteome</keyword>
<evidence type="ECO:0000313" key="2">
    <source>
        <dbReference type="EMBL" id="KAE8262591.1"/>
    </source>
</evidence>
<gene>
    <name evidence="2" type="ORF">A4X03_0g2339</name>
    <name evidence="1" type="ORF">JKIAZH3_G425</name>
</gene>
<dbReference type="Proteomes" id="UP000077671">
    <property type="component" value="Unassembled WGS sequence"/>
</dbReference>
<reference evidence="2" key="1">
    <citation type="submission" date="2016-04" db="EMBL/GenBank/DDBJ databases">
        <authorList>
            <person name="Nguyen H.D."/>
            <person name="Kesanakurti P."/>
            <person name="Cullis J."/>
            <person name="Levesque C.A."/>
            <person name="Hambleton S."/>
        </authorList>
    </citation>
    <scope>NUCLEOTIDE SEQUENCE</scope>
    <source>
        <strain evidence="2">DAOMC 238032</strain>
    </source>
</reference>
<dbReference type="EMBL" id="LWDD02000222">
    <property type="protein sequence ID" value="KAE8262591.1"/>
    <property type="molecule type" value="Genomic_DNA"/>
</dbReference>
<reference evidence="2" key="2">
    <citation type="journal article" date="2019" name="IMA Fungus">
        <title>Genome sequencing and comparison of five Tilletia species to identify candidate genes for the detection of regulated species infecting wheat.</title>
        <authorList>
            <person name="Nguyen H.D.T."/>
            <person name="Sultana T."/>
            <person name="Kesanakurti P."/>
            <person name="Hambleton S."/>
        </authorList>
    </citation>
    <scope>NUCLEOTIDE SEQUENCE</scope>
    <source>
        <strain evidence="2">DAOMC 238032</strain>
    </source>
</reference>
<evidence type="ECO:0000313" key="1">
    <source>
        <dbReference type="EMBL" id="CAD6916954.1"/>
    </source>
</evidence>
<comment type="caution">
    <text evidence="2">The sequence shown here is derived from an EMBL/GenBank/DDBJ whole genome shotgun (WGS) entry which is preliminary data.</text>
</comment>